<evidence type="ECO:0000259" key="1">
    <source>
        <dbReference type="Pfam" id="PF14534"/>
    </source>
</evidence>
<gene>
    <name evidence="2" type="ORF">NYZ99_11795</name>
</gene>
<evidence type="ECO:0000313" key="3">
    <source>
        <dbReference type="Proteomes" id="UP001059209"/>
    </source>
</evidence>
<dbReference type="InterPro" id="IPR027843">
    <property type="entry name" value="DUF4440"/>
</dbReference>
<feature type="domain" description="DUF4440" evidence="1">
    <location>
        <begin position="41"/>
        <end position="157"/>
    </location>
</feature>
<name>A0ABY5Y4A2_9FLAO</name>
<accession>A0ABY5Y4A2</accession>
<dbReference type="InterPro" id="IPR032710">
    <property type="entry name" value="NTF2-like_dom_sf"/>
</dbReference>
<sequence length="172" mass="20043">MTLLKVIVYIVVAFFTSLAFGQVAKDSELYNELKKQDSILFHAAFNTCNADVLEEIFTDDFEFYHDKSGFTDGKKAFLAPFIENCADRNPNEPQASKRILLPNTLEVYPLYNNGEIYGALQHGVHRFEFLNEKKEYQKGDVAQFTHVWIKQGDTWKVKRELSFDHQYKPEFK</sequence>
<dbReference type="Gene3D" id="3.10.450.50">
    <property type="match status" value="1"/>
</dbReference>
<proteinExistence type="predicted"/>
<dbReference type="Proteomes" id="UP001059209">
    <property type="component" value="Chromosome"/>
</dbReference>
<reference evidence="2" key="1">
    <citation type="submission" date="2022-09" db="EMBL/GenBank/DDBJ databases">
        <title>Maribacter litopenaei sp. nov., isolated from the intestinal tract of the Pacific White Shrimp, Litopenaeus vannamei.</title>
        <authorList>
            <person name="Kim S.Y."/>
            <person name="Hwang C.Y."/>
        </authorList>
    </citation>
    <scope>NUCLEOTIDE SEQUENCE</scope>
    <source>
        <strain evidence="2">HL-LV01</strain>
    </source>
</reference>
<protein>
    <submittedName>
        <fullName evidence="2">Nuclear transport factor 2 family protein</fullName>
    </submittedName>
</protein>
<dbReference type="Pfam" id="PF14534">
    <property type="entry name" value="DUF4440"/>
    <property type="match status" value="1"/>
</dbReference>
<dbReference type="SUPFAM" id="SSF54427">
    <property type="entry name" value="NTF2-like"/>
    <property type="match status" value="1"/>
</dbReference>
<keyword evidence="3" id="KW-1185">Reference proteome</keyword>
<dbReference type="RefSeq" id="WP_260571349.1">
    <property type="nucleotide sequence ID" value="NZ_CP104205.1"/>
</dbReference>
<evidence type="ECO:0000313" key="2">
    <source>
        <dbReference type="EMBL" id="UWX53818.1"/>
    </source>
</evidence>
<organism evidence="2 3">
    <name type="scientific">Maribacter litopenaei</name>
    <dbReference type="NCBI Taxonomy" id="2976127"/>
    <lineage>
        <taxon>Bacteria</taxon>
        <taxon>Pseudomonadati</taxon>
        <taxon>Bacteroidota</taxon>
        <taxon>Flavobacteriia</taxon>
        <taxon>Flavobacteriales</taxon>
        <taxon>Flavobacteriaceae</taxon>
        <taxon>Maribacter</taxon>
    </lineage>
</organism>
<dbReference type="EMBL" id="CP104205">
    <property type="protein sequence ID" value="UWX53818.1"/>
    <property type="molecule type" value="Genomic_DNA"/>
</dbReference>